<organism evidence="6 7">
    <name type="scientific">Dunaliella salina</name>
    <name type="common">Green alga</name>
    <name type="synonym">Protococcus salinus</name>
    <dbReference type="NCBI Taxonomy" id="3046"/>
    <lineage>
        <taxon>Eukaryota</taxon>
        <taxon>Viridiplantae</taxon>
        <taxon>Chlorophyta</taxon>
        <taxon>core chlorophytes</taxon>
        <taxon>Chlorophyceae</taxon>
        <taxon>CS clade</taxon>
        <taxon>Chlamydomonadales</taxon>
        <taxon>Dunaliellaceae</taxon>
        <taxon>Dunaliella</taxon>
    </lineage>
</organism>
<protein>
    <recommendedName>
        <fullName evidence="5">RING-type domain-containing protein</fullName>
    </recommendedName>
</protein>
<dbReference type="SUPFAM" id="SSF57850">
    <property type="entry name" value="RING/U-box"/>
    <property type="match status" value="1"/>
</dbReference>
<dbReference type="EMBL" id="MU074197">
    <property type="protein sequence ID" value="KAF5825275.1"/>
    <property type="molecule type" value="Genomic_DNA"/>
</dbReference>
<feature type="non-terminal residue" evidence="6">
    <location>
        <position position="1"/>
    </location>
</feature>
<accession>A0ABQ7FRL5</accession>
<keyword evidence="1" id="KW-0479">Metal-binding</keyword>
<dbReference type="InterPro" id="IPR013083">
    <property type="entry name" value="Znf_RING/FYVE/PHD"/>
</dbReference>
<proteinExistence type="predicted"/>
<evidence type="ECO:0000256" key="3">
    <source>
        <dbReference type="ARBA" id="ARBA00022833"/>
    </source>
</evidence>
<dbReference type="PROSITE" id="PS50089">
    <property type="entry name" value="ZF_RING_2"/>
    <property type="match status" value="1"/>
</dbReference>
<reference evidence="6" key="1">
    <citation type="submission" date="2017-08" db="EMBL/GenBank/DDBJ databases">
        <authorList>
            <person name="Polle J.E."/>
            <person name="Barry K."/>
            <person name="Cushman J."/>
            <person name="Schmutz J."/>
            <person name="Tran D."/>
            <person name="Hathwaick L.T."/>
            <person name="Yim W.C."/>
            <person name="Jenkins J."/>
            <person name="Mckie-Krisberg Z.M."/>
            <person name="Prochnik S."/>
            <person name="Lindquist E."/>
            <person name="Dockter R.B."/>
            <person name="Adam C."/>
            <person name="Molina H."/>
            <person name="Bunkerborg J."/>
            <person name="Jin E."/>
            <person name="Buchheim M."/>
            <person name="Magnuson J."/>
        </authorList>
    </citation>
    <scope>NUCLEOTIDE SEQUENCE</scope>
    <source>
        <strain evidence="6">CCAP 19/18</strain>
    </source>
</reference>
<dbReference type="SMART" id="SM00184">
    <property type="entry name" value="RING"/>
    <property type="match status" value="1"/>
</dbReference>
<keyword evidence="2 4" id="KW-0863">Zinc-finger</keyword>
<dbReference type="InterPro" id="IPR042755">
    <property type="entry name" value="COP1"/>
</dbReference>
<evidence type="ECO:0000313" key="6">
    <source>
        <dbReference type="EMBL" id="KAF5825275.1"/>
    </source>
</evidence>
<evidence type="ECO:0000313" key="7">
    <source>
        <dbReference type="Proteomes" id="UP000815325"/>
    </source>
</evidence>
<dbReference type="Pfam" id="PF13923">
    <property type="entry name" value="zf-C3HC4_2"/>
    <property type="match status" value="1"/>
</dbReference>
<sequence length="126" mass="13938">CPICVDTIHDAFVTTCGHTFCYQCITTHLKHRRNCPSCGNYLTTDHIYPNFLLSKVLVRAAATQAAETSSSLADLVQQALVGTDKKLHITDLDEVIGLLKGKRDQLARHEATSSLQLLLLFLKEAK</sequence>
<dbReference type="PANTHER" id="PTHR44080:SF1">
    <property type="entry name" value="E3 UBIQUITIN-PROTEIN LIGASE COP1"/>
    <property type="match status" value="1"/>
</dbReference>
<evidence type="ECO:0000256" key="1">
    <source>
        <dbReference type="ARBA" id="ARBA00022723"/>
    </source>
</evidence>
<evidence type="ECO:0000259" key="5">
    <source>
        <dbReference type="PROSITE" id="PS50089"/>
    </source>
</evidence>
<dbReference type="PANTHER" id="PTHR44080">
    <property type="entry name" value="E3 UBIQUITIN-PROTEIN LIGASE COP1"/>
    <property type="match status" value="1"/>
</dbReference>
<gene>
    <name evidence="6" type="ORF">DUNSADRAFT_12433</name>
</gene>
<evidence type="ECO:0000256" key="2">
    <source>
        <dbReference type="ARBA" id="ARBA00022771"/>
    </source>
</evidence>
<dbReference type="InterPro" id="IPR001841">
    <property type="entry name" value="Znf_RING"/>
</dbReference>
<feature type="domain" description="RING-type" evidence="5">
    <location>
        <begin position="1"/>
        <end position="38"/>
    </location>
</feature>
<dbReference type="PROSITE" id="PS00518">
    <property type="entry name" value="ZF_RING_1"/>
    <property type="match status" value="1"/>
</dbReference>
<dbReference type="Proteomes" id="UP000815325">
    <property type="component" value="Unassembled WGS sequence"/>
</dbReference>
<dbReference type="InterPro" id="IPR017907">
    <property type="entry name" value="Znf_RING_CS"/>
</dbReference>
<keyword evidence="3" id="KW-0862">Zinc</keyword>
<name>A0ABQ7FRL5_DUNSA</name>
<dbReference type="CDD" id="cd16504">
    <property type="entry name" value="RING-HC_COP1"/>
    <property type="match status" value="1"/>
</dbReference>
<keyword evidence="7" id="KW-1185">Reference proteome</keyword>
<evidence type="ECO:0000256" key="4">
    <source>
        <dbReference type="PROSITE-ProRule" id="PRU00175"/>
    </source>
</evidence>
<comment type="caution">
    <text evidence="6">The sequence shown here is derived from an EMBL/GenBank/DDBJ whole genome shotgun (WGS) entry which is preliminary data.</text>
</comment>
<dbReference type="Gene3D" id="3.30.40.10">
    <property type="entry name" value="Zinc/RING finger domain, C3HC4 (zinc finger)"/>
    <property type="match status" value="1"/>
</dbReference>